<protein>
    <submittedName>
        <fullName evidence="4">Carbohydrate binding domain-containing protein</fullName>
    </submittedName>
</protein>
<dbReference type="NCBIfam" id="TIGR01643">
    <property type="entry name" value="YD_repeat_2x"/>
    <property type="match status" value="1"/>
</dbReference>
<feature type="region of interest" description="Disordered" evidence="2">
    <location>
        <begin position="2182"/>
        <end position="2210"/>
    </location>
</feature>
<dbReference type="InterPro" id="IPR031325">
    <property type="entry name" value="RHS_repeat"/>
</dbReference>
<dbReference type="InterPro" id="IPR050708">
    <property type="entry name" value="T6SS_VgrG/RHS"/>
</dbReference>
<dbReference type="PANTHER" id="PTHR32305">
    <property type="match status" value="1"/>
</dbReference>
<keyword evidence="5" id="KW-1185">Reference proteome</keyword>
<dbReference type="SUPFAM" id="SSF49785">
    <property type="entry name" value="Galactose-binding domain-like"/>
    <property type="match status" value="1"/>
</dbReference>
<dbReference type="EMBL" id="JACSPN010000041">
    <property type="protein sequence ID" value="MBE7702309.1"/>
    <property type="molecule type" value="Genomic_DNA"/>
</dbReference>
<evidence type="ECO:0000259" key="3">
    <source>
        <dbReference type="SMART" id="SM00306"/>
    </source>
</evidence>
<evidence type="ECO:0000313" key="4">
    <source>
        <dbReference type="EMBL" id="MBE7702309.1"/>
    </source>
</evidence>
<accession>A0A9D5Z1I1</accession>
<reference evidence="4 5" key="1">
    <citation type="submission" date="2020-08" db="EMBL/GenBank/DDBJ databases">
        <title>A Genomic Blueprint of the Chicken Gut Microbiome.</title>
        <authorList>
            <person name="Gilroy R."/>
            <person name="Ravi A."/>
            <person name="Getino M."/>
            <person name="Pursley I."/>
            <person name="Horton D.L."/>
            <person name="Alikhan N.-F."/>
            <person name="Baker D."/>
            <person name="Gharbi K."/>
            <person name="Hall N."/>
            <person name="Watson M."/>
            <person name="Adriaenssens E.M."/>
            <person name="Foster-Nyarko E."/>
            <person name="Jarju S."/>
            <person name="Secka A."/>
            <person name="Antonio M."/>
            <person name="Oren A."/>
            <person name="Chaudhuri R."/>
            <person name="La Ragione R.M."/>
            <person name="Hildebrand F."/>
            <person name="Pallen M.J."/>
        </authorList>
    </citation>
    <scope>NUCLEOTIDE SEQUENCE [LARGE SCALE GENOMIC DNA]</scope>
    <source>
        <strain evidence="4 5">Sa1BUA8</strain>
    </source>
</reference>
<sequence length="2229" mass="234800">MVADASTTYPLVIDPPMYLASHYLDLYVQSGTARDTSADGEIRLGTFDGGATIARSLLKIPTAQLAGKQILSAQLELFNFHSYSCNARNWEIWHVGDFNAGARWTAQPSWLTHQITTSATAGYSSSCNDAWTRTDVKNAMTYAANRGDAYLNLGIRAQNESDSYGWKRFYSVDYGSYVPAVTGTFNSKPNVGGAVGVSPKGSVVSGVTWTNTLTPTLTSTISDPDGDKVRATFQVLNAAGTILHAAEVTGASGTSVQYKVPSGVLVEGTAYTARVATWDGRLWNGAWSTSLKFAVDKTAPGAPVVSSTDYPADNAWHKDANQAGTFTFKMAAADTSVTGYKWGLDKAPTTLVAVAGGAAGTASIKPTTVGKHTVQVQTVDRAGNVSAQVTKYTFLVGRAGLLTPEEGARVVRRARLELGTNDTTLTHVKYQWRRGPDSTVITDIAAGALTTADGDPWGTGWQPVPATGSYVTWDAATTLGFAGGPIQVRAVLATSAAGAGATNAQWVTVTVDPDATGAASTEIGPGSVNLLTGDHKVSVTDVEEFGISLVRTTSSRDTDSGYQLQEDLVRPATEGAEYTNVHGATGAFGGHAVASMDSIRFHSGTQSVKIVPGTTGNDNTYGSVGGDYGALRLGLRPGATYRVSGWIYVPAATGLNPPNAAGNRIMMLSKKSTETHYTTGRSEPATKTDTWQELSFDFTIPTGSNEAFLRLYNGNAPNSGKAVYYDDISVRQIGTPFGPEWAMGTADAAAGTAYTRISMPYDDVAAVHLTGGSQIWFSTGDRTKWFPEPGAEDLKLVRTNANAWRLTEIDGTTTDFARTKSTGDFAVQTTAPPVASGQARHIYTDMNGVQRLYRVIAPIEDGVDGWPANTSACTTATPSRGCEVMELGYAGSTTATATTPGAFIGQASLVWVWVWDPAMSAMKKVEVARYRYDVSGRLVEVEDPRITAAGAPALVTRYEYDADSRLAKVTAPGEEPYTFTYGAGGASKTGAGDFVDPSLGRLLKVSRVSLVSGTKDQLGPVNTSTVVYNVPLTRAKGGPYDLSSASLATWAQSDGPTDATAVFGPQDVPSVTTATATAPGADGYKPATVHYLNAAGLEVNTATPAGKDAPVEGFIDTAEYDRSGKTIRTLDATNRLLALRKLPNAEQMLTDWGLQERTSIDLATLFDARSVYSADGLEVISETGPAQQLALANDPNDIRLLRPHTDYTYDEGKPDGAAYHLVTTETTTGLDPAGGDKIDPITTKTAYTPVDGASALGATSGWVHKNATSITVDAGQPTALTSTVVYDNKGRAVRSSKPGSTGTDAATTRTIFYTAGTNPGDASCANKPEWAGQPCLTLAGGPVTGHDLARMSADLPVKRNDAYNQFGSPTIVSDYVGTGAGQVKRTTTTNYDAADRVTAVEITGNGPATGLPIAKTTTNYDPATGDIVKNASVNASGAETASVVKEYDRLGRLVQYTDAHGGWTKSTYDRYGQPTQVTDSIGTTRSYTYDRAVDPRGYVTKITDSVAGEITASWGPDGQLESQTLPGGVTLTLGYDTARVPVSRTYTRTADETVIAQDSVVENHRGQWITHTTPGGVRNYTYDRLGRLTQVNDNSAATETCTTRTYTYDNHTNRTATTTATGDATGTCPGTTGATTATSTYDSADRLVTTSGTGGNTWAYDAFGRTTVMPTADGAATAATSYFLNDLVAAQEVPQTKRTEWGLDPLMRFSTQDDYAWVDGAWANSTEKITHYDGDGDGPAWIVEDATLPDNLTRYVEGMDGNLAIETGKTGERVLQIVDLHGDITATLPIADGATAASWAEARFTSFDEFGNPQPMTSGETGNAPPARYGWLGAAQRNADTPTGAILMGVRLYHPATGRFLQTDQVAGGSASAYDYCNADPVNCTDLAGTFSWKGLVKAVAVVGEVASWIPGPVGAAAAGVSAVAYAASGNNGKALEMGVTAAAQLVGAGAGVRAGFAVASVAVKAGNKIRAGAKAIRSCNSFAAGTLVRLADGTLAPIETLETGDLVLAGDSTSGDVTVEQVIYPITGTGTKHLIDITIEGTDTPITATGNHPFWVDGKGWADAEDLTPGDRLVGSTGGITIVQAMHDRGWLSNQTVHNLHVSGPHTYFVSATKFGIAQSDQLVHNAACTFVTRANTAAKQAVGARMAQKYNGGRSRVTIEANAGKWHYDLKGKAHFANGRSVPTPHKVYQPRNDRSPSGWGKPDRKNTSMMTWRDLGRVYWHLRRAV</sequence>
<organism evidence="4 5">
    <name type="scientific">Oerskovia douganii</name>
    <dbReference type="NCBI Taxonomy" id="2762210"/>
    <lineage>
        <taxon>Bacteria</taxon>
        <taxon>Bacillati</taxon>
        <taxon>Actinomycetota</taxon>
        <taxon>Actinomycetes</taxon>
        <taxon>Micrococcales</taxon>
        <taxon>Cellulomonadaceae</taxon>
        <taxon>Oerskovia</taxon>
    </lineage>
</organism>
<dbReference type="SMART" id="SM00306">
    <property type="entry name" value="HintN"/>
    <property type="match status" value="1"/>
</dbReference>
<dbReference type="InterPro" id="IPR006530">
    <property type="entry name" value="YD"/>
</dbReference>
<feature type="domain" description="Hint" evidence="3">
    <location>
        <begin position="1980"/>
        <end position="2078"/>
    </location>
</feature>
<dbReference type="Pfam" id="PF05593">
    <property type="entry name" value="RHS_repeat"/>
    <property type="match status" value="1"/>
</dbReference>
<dbReference type="PANTHER" id="PTHR32305:SF15">
    <property type="entry name" value="PROTEIN RHSA-RELATED"/>
    <property type="match status" value="1"/>
</dbReference>
<gene>
    <name evidence="4" type="ORF">H9623_18620</name>
</gene>
<name>A0A9D5Z1I1_9CELL</name>
<evidence type="ECO:0000313" key="5">
    <source>
        <dbReference type="Proteomes" id="UP000822993"/>
    </source>
</evidence>
<dbReference type="InterPro" id="IPR022385">
    <property type="entry name" value="Rhs_assc_core"/>
</dbReference>
<evidence type="ECO:0000256" key="1">
    <source>
        <dbReference type="ARBA" id="ARBA00022801"/>
    </source>
</evidence>
<evidence type="ECO:0000256" key="2">
    <source>
        <dbReference type="SAM" id="MobiDB-lite"/>
    </source>
</evidence>
<dbReference type="SUPFAM" id="SSF51294">
    <property type="entry name" value="Hedgehog/intein (Hint) domain"/>
    <property type="match status" value="1"/>
</dbReference>
<dbReference type="NCBIfam" id="TIGR03696">
    <property type="entry name" value="Rhs_assc_core"/>
    <property type="match status" value="1"/>
</dbReference>
<dbReference type="Gene3D" id="2.180.10.10">
    <property type="entry name" value="RHS repeat-associated core"/>
    <property type="match status" value="2"/>
</dbReference>
<dbReference type="GO" id="GO:0016798">
    <property type="term" value="F:hydrolase activity, acting on glycosyl bonds"/>
    <property type="evidence" value="ECO:0007669"/>
    <property type="project" value="InterPro"/>
</dbReference>
<dbReference type="InterPro" id="IPR008979">
    <property type="entry name" value="Galactose-bd-like_sf"/>
</dbReference>
<dbReference type="Pfam" id="PF02018">
    <property type="entry name" value="CBM_4_9"/>
    <property type="match status" value="1"/>
</dbReference>
<dbReference type="InterPro" id="IPR003305">
    <property type="entry name" value="CenC_carb-bd"/>
</dbReference>
<proteinExistence type="predicted"/>
<dbReference type="Gene3D" id="2.60.120.260">
    <property type="entry name" value="Galactose-binding domain-like"/>
    <property type="match status" value="1"/>
</dbReference>
<keyword evidence="1" id="KW-0378">Hydrolase</keyword>
<dbReference type="RefSeq" id="WP_193721501.1">
    <property type="nucleotide sequence ID" value="NZ_JACSPN010000041.1"/>
</dbReference>
<dbReference type="Pfam" id="PF07591">
    <property type="entry name" value="PT-HINT"/>
    <property type="match status" value="1"/>
</dbReference>
<dbReference type="InterPro" id="IPR036844">
    <property type="entry name" value="Hint_dom_sf"/>
</dbReference>
<comment type="caution">
    <text evidence="4">The sequence shown here is derived from an EMBL/GenBank/DDBJ whole genome shotgun (WGS) entry which is preliminary data.</text>
</comment>
<dbReference type="Proteomes" id="UP000822993">
    <property type="component" value="Unassembled WGS sequence"/>
</dbReference>
<dbReference type="InterPro" id="IPR003587">
    <property type="entry name" value="Hint_dom_N"/>
</dbReference>
<dbReference type="Gene3D" id="2.170.16.10">
    <property type="entry name" value="Hedgehog/Intein (Hint) domain"/>
    <property type="match status" value="1"/>
</dbReference>
<dbReference type="CDD" id="cd00081">
    <property type="entry name" value="Hint"/>
    <property type="match status" value="1"/>
</dbReference>